<organism evidence="1 2">
    <name type="scientific">Ameiurus melas</name>
    <name type="common">Black bullhead</name>
    <name type="synonym">Silurus melas</name>
    <dbReference type="NCBI Taxonomy" id="219545"/>
    <lineage>
        <taxon>Eukaryota</taxon>
        <taxon>Metazoa</taxon>
        <taxon>Chordata</taxon>
        <taxon>Craniata</taxon>
        <taxon>Vertebrata</taxon>
        <taxon>Euteleostomi</taxon>
        <taxon>Actinopterygii</taxon>
        <taxon>Neopterygii</taxon>
        <taxon>Teleostei</taxon>
        <taxon>Ostariophysi</taxon>
        <taxon>Siluriformes</taxon>
        <taxon>Ictaluridae</taxon>
        <taxon>Ameiurus</taxon>
    </lineage>
</organism>
<accession>A0A7J6BDZ6</accession>
<gene>
    <name evidence="1" type="ORF">AMELA_G00000670</name>
</gene>
<protein>
    <submittedName>
        <fullName evidence="1">Uncharacterized protein</fullName>
    </submittedName>
</protein>
<evidence type="ECO:0000313" key="2">
    <source>
        <dbReference type="Proteomes" id="UP000593565"/>
    </source>
</evidence>
<dbReference type="EMBL" id="JAAGNN010000001">
    <property type="protein sequence ID" value="KAF4093305.1"/>
    <property type="molecule type" value="Genomic_DNA"/>
</dbReference>
<comment type="caution">
    <text evidence="1">The sequence shown here is derived from an EMBL/GenBank/DDBJ whole genome shotgun (WGS) entry which is preliminary data.</text>
</comment>
<keyword evidence="2" id="KW-1185">Reference proteome</keyword>
<dbReference type="AlphaFoldDB" id="A0A7J6BDZ6"/>
<proteinExistence type="predicted"/>
<name>A0A7J6BDZ6_AMEME</name>
<sequence length="65" mass="7479">MLLTVHHCPLPQRKLYKKDPNVRCVFQGSKWNYGRWIQKAAAADPVVEDYSFSIRSPAREGIMSS</sequence>
<dbReference type="Proteomes" id="UP000593565">
    <property type="component" value="Unassembled WGS sequence"/>
</dbReference>
<reference evidence="1 2" key="1">
    <citation type="submission" date="2020-02" db="EMBL/GenBank/DDBJ databases">
        <title>A chromosome-scale genome assembly of the black bullhead catfish (Ameiurus melas).</title>
        <authorList>
            <person name="Wen M."/>
            <person name="Zham M."/>
            <person name="Cabau C."/>
            <person name="Klopp C."/>
            <person name="Donnadieu C."/>
            <person name="Roques C."/>
            <person name="Bouchez O."/>
            <person name="Lampietro C."/>
            <person name="Jouanno E."/>
            <person name="Herpin A."/>
            <person name="Louis A."/>
            <person name="Berthelot C."/>
            <person name="Parey E."/>
            <person name="Roest-Crollius H."/>
            <person name="Braasch I."/>
            <person name="Postlethwait J."/>
            <person name="Robinson-Rechavi M."/>
            <person name="Echchiki A."/>
            <person name="Begum T."/>
            <person name="Montfort J."/>
            <person name="Schartl M."/>
            <person name="Bobe J."/>
            <person name="Guiguen Y."/>
        </authorList>
    </citation>
    <scope>NUCLEOTIDE SEQUENCE [LARGE SCALE GENOMIC DNA]</scope>
    <source>
        <strain evidence="1">M_S1</strain>
        <tissue evidence="1">Blood</tissue>
    </source>
</reference>
<evidence type="ECO:0000313" key="1">
    <source>
        <dbReference type="EMBL" id="KAF4093305.1"/>
    </source>
</evidence>